<keyword evidence="1" id="KW-1133">Transmembrane helix</keyword>
<reference evidence="2 3" key="1">
    <citation type="submission" date="2019-01" db="EMBL/GenBank/DDBJ databases">
        <authorList>
            <consortium name="Pathogen Informatics"/>
        </authorList>
    </citation>
    <scope>NUCLEOTIDE SEQUENCE [LARGE SCALE GENOMIC DNA]</scope>
    <source>
        <strain evidence="2 3">NCTC10172</strain>
    </source>
</reference>
<gene>
    <name evidence="2" type="ORF">NCTC10172_00559</name>
</gene>
<name>A0A449BJH4_9MOLU</name>
<dbReference type="EMBL" id="LR215050">
    <property type="protein sequence ID" value="VEU82543.1"/>
    <property type="molecule type" value="Genomic_DNA"/>
</dbReference>
<feature type="transmembrane region" description="Helical" evidence="1">
    <location>
        <begin position="6"/>
        <end position="24"/>
    </location>
</feature>
<keyword evidence="3" id="KW-1185">Reference proteome</keyword>
<evidence type="ECO:0000313" key="2">
    <source>
        <dbReference type="EMBL" id="VEU82543.1"/>
    </source>
</evidence>
<keyword evidence="1" id="KW-0812">Transmembrane</keyword>
<dbReference type="STRING" id="1408416.GCA_000702765_00925"/>
<sequence>MDVLIYAIISVLVIVIGYLVYFFTSKSIEKDAKHLQEIKETLEKYGKLHEEGHSMFTKYTYQDETYSVMFLKLNPEYKLTFNSKTIWERKKGGSKLYLEQKVFASIPGKKIVIIYPHPGPFMYHYDENEIRFTKPKEKFWNMQVIPASLLEEALKEGL</sequence>
<dbReference type="AlphaFoldDB" id="A0A449BJH4"/>
<evidence type="ECO:0000313" key="3">
    <source>
        <dbReference type="Proteomes" id="UP000290909"/>
    </source>
</evidence>
<evidence type="ECO:0000256" key="1">
    <source>
        <dbReference type="SAM" id="Phobius"/>
    </source>
</evidence>
<dbReference type="Proteomes" id="UP000290909">
    <property type="component" value="Chromosome"/>
</dbReference>
<keyword evidence="1" id="KW-0472">Membrane</keyword>
<proteinExistence type="predicted"/>
<protein>
    <submittedName>
        <fullName evidence="2">Uncharacterized protein</fullName>
    </submittedName>
</protein>
<organism evidence="2 3">
    <name type="scientific">Acholeplasma hippikon</name>
    <dbReference type="NCBI Taxonomy" id="264636"/>
    <lineage>
        <taxon>Bacteria</taxon>
        <taxon>Bacillati</taxon>
        <taxon>Mycoplasmatota</taxon>
        <taxon>Mollicutes</taxon>
        <taxon>Acholeplasmatales</taxon>
        <taxon>Acholeplasmataceae</taxon>
        <taxon>Acholeplasma</taxon>
    </lineage>
</organism>
<dbReference type="RefSeq" id="WP_035369360.1">
    <property type="nucleotide sequence ID" value="NZ_LR215050.1"/>
</dbReference>
<dbReference type="KEGG" id="ahk:NCTC10172_00559"/>
<accession>A0A449BJH4</accession>